<dbReference type="AlphaFoldDB" id="A0A3B0BTW7"/>
<gene>
    <name evidence="1" type="ORF">D7Z94_23360</name>
</gene>
<proteinExistence type="predicted"/>
<sequence length="402" mass="46141">MLKEDFHGIVEKIIASKSFGRSDTYANLLRYLVACSLNKNIPKETTIASEIFGKTEFDPSQSTLIRVYVYNLRKKLKTYYQNEGDADEKRLTIPKGSYAIEVIERKNAISDQSVPRSKKWIIPLLAILFISLSLNLYLGTLNNKRPIVNEDGLWGDLMHSKLPTMLIMGDLFVYNERDTAIQLTRTIRDPGINSLQEFEMFKSTNTRTHTEIEPLTYTHLILGSAQWIRKLSEVFYSIDKSYVIRTMSRFNPKQLQDYDIIVVGMQKTLGVFKSFYKDSAFDYDVENDAFLYNTDGNGETLIYKPSGNADSYHTDYSLLTKVPGPNGNTIYLFSGIWDTGATQSLKNFTEAKLLQGLEAELQSKFGRLPKYYEVFFEVNGIDRMELSSKILYVHELNYDSEP</sequence>
<dbReference type="OrthoDB" id="1295312at2"/>
<protein>
    <submittedName>
        <fullName evidence="1">Uncharacterized protein</fullName>
    </submittedName>
</protein>
<organism evidence="1 2">
    <name type="scientific">Ulvibacterium marinum</name>
    <dbReference type="NCBI Taxonomy" id="2419782"/>
    <lineage>
        <taxon>Bacteria</taxon>
        <taxon>Pseudomonadati</taxon>
        <taxon>Bacteroidota</taxon>
        <taxon>Flavobacteriia</taxon>
        <taxon>Flavobacteriales</taxon>
        <taxon>Flavobacteriaceae</taxon>
        <taxon>Ulvibacterium</taxon>
    </lineage>
</organism>
<dbReference type="Proteomes" id="UP000276603">
    <property type="component" value="Unassembled WGS sequence"/>
</dbReference>
<comment type="caution">
    <text evidence="1">The sequence shown here is derived from an EMBL/GenBank/DDBJ whole genome shotgun (WGS) entry which is preliminary data.</text>
</comment>
<reference evidence="1 2" key="1">
    <citation type="submission" date="2018-10" db="EMBL/GenBank/DDBJ databases">
        <title>Ulvibacterium marinum gen. nov., sp. nov., a novel marine bacterium of the family Flavobacteriaceae, isolated from a culture of the green alga Ulva prolifera.</title>
        <authorList>
            <person name="Zhang Z."/>
        </authorList>
    </citation>
    <scope>NUCLEOTIDE SEQUENCE [LARGE SCALE GENOMIC DNA]</scope>
    <source>
        <strain evidence="1 2">CCMM003</strain>
    </source>
</reference>
<dbReference type="RefSeq" id="WP_120714080.1">
    <property type="nucleotide sequence ID" value="NZ_RBCJ01000006.1"/>
</dbReference>
<evidence type="ECO:0000313" key="1">
    <source>
        <dbReference type="EMBL" id="RKN76733.1"/>
    </source>
</evidence>
<accession>A0A3B0BTW7</accession>
<evidence type="ECO:0000313" key="2">
    <source>
        <dbReference type="Proteomes" id="UP000276603"/>
    </source>
</evidence>
<name>A0A3B0BTW7_9FLAO</name>
<keyword evidence="2" id="KW-1185">Reference proteome</keyword>
<dbReference type="EMBL" id="RBCJ01000006">
    <property type="protein sequence ID" value="RKN76733.1"/>
    <property type="molecule type" value="Genomic_DNA"/>
</dbReference>